<evidence type="ECO:0000313" key="1">
    <source>
        <dbReference type="EMBL" id="MBB5223421.1"/>
    </source>
</evidence>
<accession>A0A840SW92</accession>
<name>A0A840SW92_9RHOB</name>
<gene>
    <name evidence="1" type="ORF">HNP73_003368</name>
</gene>
<comment type="caution">
    <text evidence="1">The sequence shown here is derived from an EMBL/GenBank/DDBJ whole genome shotgun (WGS) entry which is preliminary data.</text>
</comment>
<dbReference type="Proteomes" id="UP000549457">
    <property type="component" value="Unassembled WGS sequence"/>
</dbReference>
<keyword evidence="2" id="KW-1185">Reference proteome</keyword>
<sequence>MEDALTLSITRLMRDGVIVPGEARTRARGWCINGRLAALFLCDSDAVDPQNALLRLTSFGPGPSETQCIRLTTTRPHWGGLRWWFICPLTGRRATKLHLPLGSRLFAHRDAHDLTYRSCQESGRFRSILYRGIADKLRLSEPELRAALRPGRLRRS</sequence>
<dbReference type="EMBL" id="JACHFM010000003">
    <property type="protein sequence ID" value="MBB5223421.1"/>
    <property type="molecule type" value="Genomic_DNA"/>
</dbReference>
<proteinExistence type="predicted"/>
<dbReference type="AlphaFoldDB" id="A0A840SW92"/>
<organism evidence="1 2">
    <name type="scientific">Amaricoccus macauensis</name>
    <dbReference type="NCBI Taxonomy" id="57001"/>
    <lineage>
        <taxon>Bacteria</taxon>
        <taxon>Pseudomonadati</taxon>
        <taxon>Pseudomonadota</taxon>
        <taxon>Alphaproteobacteria</taxon>
        <taxon>Rhodobacterales</taxon>
        <taxon>Paracoccaceae</taxon>
        <taxon>Amaricoccus</taxon>
    </lineage>
</organism>
<protein>
    <submittedName>
        <fullName evidence="1">Uncharacterized protein</fullName>
    </submittedName>
</protein>
<reference evidence="1 2" key="1">
    <citation type="submission" date="2020-08" db="EMBL/GenBank/DDBJ databases">
        <title>Genomic Encyclopedia of Type Strains, Phase IV (KMG-IV): sequencing the most valuable type-strain genomes for metagenomic binning, comparative biology and taxonomic classification.</title>
        <authorList>
            <person name="Goeker M."/>
        </authorList>
    </citation>
    <scope>NUCLEOTIDE SEQUENCE [LARGE SCALE GENOMIC DNA]</scope>
    <source>
        <strain evidence="1 2">DSM 101730</strain>
    </source>
</reference>
<dbReference type="RefSeq" id="WP_184152181.1">
    <property type="nucleotide sequence ID" value="NZ_JACHFM010000003.1"/>
</dbReference>
<evidence type="ECO:0000313" key="2">
    <source>
        <dbReference type="Proteomes" id="UP000549457"/>
    </source>
</evidence>